<organism evidence="5 6">
    <name type="scientific">Chelatococcus asaccharovorans</name>
    <dbReference type="NCBI Taxonomy" id="28210"/>
    <lineage>
        <taxon>Bacteria</taxon>
        <taxon>Pseudomonadati</taxon>
        <taxon>Pseudomonadota</taxon>
        <taxon>Alphaproteobacteria</taxon>
        <taxon>Hyphomicrobiales</taxon>
        <taxon>Chelatococcaceae</taxon>
        <taxon>Chelatococcus</taxon>
    </lineage>
</organism>
<dbReference type="GO" id="GO:0046951">
    <property type="term" value="P:ketone body biosynthetic process"/>
    <property type="evidence" value="ECO:0007669"/>
    <property type="project" value="TreeGrafter"/>
</dbReference>
<evidence type="ECO:0000256" key="3">
    <source>
        <dbReference type="ARBA" id="ARBA00023239"/>
    </source>
</evidence>
<dbReference type="Gene3D" id="3.20.20.70">
    <property type="entry name" value="Aldolase class I"/>
    <property type="match status" value="1"/>
</dbReference>
<dbReference type="NCBIfam" id="NF004283">
    <property type="entry name" value="PRK05692.1"/>
    <property type="match status" value="1"/>
</dbReference>
<gene>
    <name evidence="5" type="ORF">C7450_12223</name>
</gene>
<comment type="similarity">
    <text evidence="1">Belongs to the HMG-CoA lyase family.</text>
</comment>
<comment type="caution">
    <text evidence="5">The sequence shown here is derived from an EMBL/GenBank/DDBJ whole genome shotgun (WGS) entry which is preliminary data.</text>
</comment>
<dbReference type="PANTHER" id="PTHR42738">
    <property type="entry name" value="HYDROXYMETHYLGLUTARYL-COA LYASE"/>
    <property type="match status" value="1"/>
</dbReference>
<accession>A0A2V3TS94</accession>
<evidence type="ECO:0000256" key="1">
    <source>
        <dbReference type="ARBA" id="ARBA00009405"/>
    </source>
</evidence>
<dbReference type="PROSITE" id="PS50991">
    <property type="entry name" value="PYR_CT"/>
    <property type="match status" value="1"/>
</dbReference>
<dbReference type="OrthoDB" id="9784013at2"/>
<proteinExistence type="inferred from homology"/>
<evidence type="ECO:0000313" key="6">
    <source>
        <dbReference type="Proteomes" id="UP000248021"/>
    </source>
</evidence>
<dbReference type="CDD" id="cd07938">
    <property type="entry name" value="DRE_TIM_HMGL"/>
    <property type="match status" value="1"/>
</dbReference>
<dbReference type="GO" id="GO:0004419">
    <property type="term" value="F:hydroxymethylglutaryl-CoA lyase activity"/>
    <property type="evidence" value="ECO:0007669"/>
    <property type="project" value="TreeGrafter"/>
</dbReference>
<keyword evidence="6" id="KW-1185">Reference proteome</keyword>
<sequence>MSDFPKFVHIHEEGPREGIQIEVKQLTVQEKVKFIESLAETGLKQIDCVSFVNPKRVPSMADATEVAKAIKKKPGVRYTGLWLNQQGLERALELPLDVVGSIRVTASETFSKKNTNRSIEETLQEQRLWLNTYRENAIRLEWGYIMTAFGCSYEGEVPTSRVLEMGQHIVDLAAEYGQPLKGLYLADTVGFATPRDIEYRIGAVRERWPNFKVGLHLHDTRGTGMPNVYAALRMGVDQFDSSVAGLGGCPFAEHKGAAGNVCSEDIVFMCQEMGIETGIDLEALIECARSAERLFGHALPGKVMHAGSLARFRTSA</sequence>
<evidence type="ECO:0000259" key="4">
    <source>
        <dbReference type="PROSITE" id="PS50991"/>
    </source>
</evidence>
<evidence type="ECO:0000313" key="5">
    <source>
        <dbReference type="EMBL" id="PXW50912.1"/>
    </source>
</evidence>
<dbReference type="Proteomes" id="UP000248021">
    <property type="component" value="Unassembled WGS sequence"/>
</dbReference>
<dbReference type="InterPro" id="IPR043594">
    <property type="entry name" value="HMGL"/>
</dbReference>
<protein>
    <submittedName>
        <fullName evidence="5">Hydroxymethylglutaryl-CoA lyase</fullName>
    </submittedName>
</protein>
<dbReference type="InterPro" id="IPR000891">
    <property type="entry name" value="PYR_CT"/>
</dbReference>
<dbReference type="GO" id="GO:0006552">
    <property type="term" value="P:L-leucine catabolic process"/>
    <property type="evidence" value="ECO:0007669"/>
    <property type="project" value="TreeGrafter"/>
</dbReference>
<dbReference type="AlphaFoldDB" id="A0A2V3TS94"/>
<keyword evidence="3 5" id="KW-0456">Lyase</keyword>
<dbReference type="Pfam" id="PF00682">
    <property type="entry name" value="HMGL-like"/>
    <property type="match status" value="1"/>
</dbReference>
<dbReference type="InterPro" id="IPR013785">
    <property type="entry name" value="Aldolase_TIM"/>
</dbReference>
<name>A0A2V3TS94_9HYPH</name>
<dbReference type="GO" id="GO:0046872">
    <property type="term" value="F:metal ion binding"/>
    <property type="evidence" value="ECO:0007669"/>
    <property type="project" value="UniProtKB-KW"/>
</dbReference>
<dbReference type="PANTHER" id="PTHR42738:SF7">
    <property type="entry name" value="HYDROXYMETHYLGLUTARYL-COA LYASE"/>
    <property type="match status" value="1"/>
</dbReference>
<feature type="domain" description="Pyruvate carboxyltransferase" evidence="4">
    <location>
        <begin position="8"/>
        <end position="285"/>
    </location>
</feature>
<dbReference type="SUPFAM" id="SSF51569">
    <property type="entry name" value="Aldolase"/>
    <property type="match status" value="1"/>
</dbReference>
<keyword evidence="2" id="KW-0479">Metal-binding</keyword>
<dbReference type="RefSeq" id="WP_110378448.1">
    <property type="nucleotide sequence ID" value="NZ_JAHBRY010000004.1"/>
</dbReference>
<reference evidence="5 6" key="1">
    <citation type="submission" date="2018-05" db="EMBL/GenBank/DDBJ databases">
        <title>Genomic Encyclopedia of Type Strains, Phase IV (KMG-IV): sequencing the most valuable type-strain genomes for metagenomic binning, comparative biology and taxonomic classification.</title>
        <authorList>
            <person name="Goeker M."/>
        </authorList>
    </citation>
    <scope>NUCLEOTIDE SEQUENCE [LARGE SCALE GENOMIC DNA]</scope>
    <source>
        <strain evidence="5 6">DSM 6462</strain>
    </source>
</reference>
<dbReference type="EMBL" id="QJJK01000022">
    <property type="protein sequence ID" value="PXW50912.1"/>
    <property type="molecule type" value="Genomic_DNA"/>
</dbReference>
<evidence type="ECO:0000256" key="2">
    <source>
        <dbReference type="ARBA" id="ARBA00022723"/>
    </source>
</evidence>